<sequence>MPSCRSLINSGSDLGDSDFRSHDRHARHAQPRTSRLPSLAARLRLPSVAYIARRIPRAALLVAAIGGHSEARATAKLYLDDSKYHSHPESDTYRQSPGGSGPLYG</sequence>
<dbReference type="Proteomes" id="UP000011575">
    <property type="component" value="Unassembled WGS sequence"/>
</dbReference>
<accession>M0PIQ9</accession>
<name>M0PIQ9_9EURY</name>
<gene>
    <name evidence="2" type="ORF">C461_01651</name>
</gene>
<reference evidence="2 3" key="1">
    <citation type="journal article" date="2014" name="PLoS Genet.">
        <title>Phylogenetically driven sequencing of extremely halophilic archaea reveals strategies for static and dynamic osmo-response.</title>
        <authorList>
            <person name="Becker E.A."/>
            <person name="Seitzer P.M."/>
            <person name="Tritt A."/>
            <person name="Larsen D."/>
            <person name="Krusor M."/>
            <person name="Yao A.I."/>
            <person name="Wu D."/>
            <person name="Madern D."/>
            <person name="Eisen J.A."/>
            <person name="Darling A.E."/>
            <person name="Facciotti M.T."/>
        </authorList>
    </citation>
    <scope>NUCLEOTIDE SEQUENCE [LARGE SCALE GENOMIC DNA]</scope>
    <source>
        <strain evidence="2 3">JCM 13560</strain>
    </source>
</reference>
<keyword evidence="3" id="KW-1185">Reference proteome</keyword>
<organism evidence="2 3">
    <name type="scientific">Halorubrum aidingense JCM 13560</name>
    <dbReference type="NCBI Taxonomy" id="1230454"/>
    <lineage>
        <taxon>Archaea</taxon>
        <taxon>Methanobacteriati</taxon>
        <taxon>Methanobacteriota</taxon>
        <taxon>Stenosarchaea group</taxon>
        <taxon>Halobacteria</taxon>
        <taxon>Halobacteriales</taxon>
        <taxon>Haloferacaceae</taxon>
        <taxon>Halorubrum</taxon>
    </lineage>
</organism>
<feature type="compositionally biased region" description="Basic and acidic residues" evidence="1">
    <location>
        <begin position="83"/>
        <end position="92"/>
    </location>
</feature>
<dbReference type="EMBL" id="AOJI01000012">
    <property type="protein sequence ID" value="EMA69823.1"/>
    <property type="molecule type" value="Genomic_DNA"/>
</dbReference>
<proteinExistence type="predicted"/>
<evidence type="ECO:0000256" key="1">
    <source>
        <dbReference type="SAM" id="MobiDB-lite"/>
    </source>
</evidence>
<feature type="region of interest" description="Disordered" evidence="1">
    <location>
        <begin position="1"/>
        <end position="35"/>
    </location>
</feature>
<evidence type="ECO:0000313" key="3">
    <source>
        <dbReference type="Proteomes" id="UP000011575"/>
    </source>
</evidence>
<comment type="caution">
    <text evidence="2">The sequence shown here is derived from an EMBL/GenBank/DDBJ whole genome shotgun (WGS) entry which is preliminary data.</text>
</comment>
<dbReference type="STRING" id="1230454.C461_01651"/>
<protein>
    <submittedName>
        <fullName evidence="2">Uncharacterized protein</fullName>
    </submittedName>
</protein>
<feature type="region of interest" description="Disordered" evidence="1">
    <location>
        <begin position="83"/>
        <end position="105"/>
    </location>
</feature>
<dbReference type="PATRIC" id="fig|1230454.4.peg.341"/>
<evidence type="ECO:0000313" key="2">
    <source>
        <dbReference type="EMBL" id="EMA69823.1"/>
    </source>
</evidence>
<dbReference type="AlphaFoldDB" id="M0PIQ9"/>
<feature type="compositionally biased region" description="Polar residues" evidence="1">
    <location>
        <begin position="1"/>
        <end position="12"/>
    </location>
</feature>